<accession>A0A197JSW5</accession>
<keyword evidence="1" id="KW-0732">Signal</keyword>
<evidence type="ECO:0000313" key="2">
    <source>
        <dbReference type="EMBL" id="OAQ27409.1"/>
    </source>
</evidence>
<evidence type="ECO:0000313" key="3">
    <source>
        <dbReference type="Proteomes" id="UP000078512"/>
    </source>
</evidence>
<reference evidence="2 3" key="1">
    <citation type="submission" date="2016-05" db="EMBL/GenBank/DDBJ databases">
        <title>Genome sequencing reveals origins of a unique bacterial endosymbiosis in the earliest lineages of terrestrial Fungi.</title>
        <authorList>
            <consortium name="DOE Joint Genome Institute"/>
            <person name="Uehling J."/>
            <person name="Gryganskyi A."/>
            <person name="Hameed K."/>
            <person name="Tschaplinski T."/>
            <person name="Misztal P."/>
            <person name="Wu S."/>
            <person name="Desiro A."/>
            <person name="Vande Pol N."/>
            <person name="Du Z.-Y."/>
            <person name="Zienkiewicz A."/>
            <person name="Zienkiewicz K."/>
            <person name="Morin E."/>
            <person name="Tisserant E."/>
            <person name="Splivallo R."/>
            <person name="Hainaut M."/>
            <person name="Henrissat B."/>
            <person name="Ohm R."/>
            <person name="Kuo A."/>
            <person name="Yan J."/>
            <person name="Lipzen A."/>
            <person name="Nolan M."/>
            <person name="Labutti K."/>
            <person name="Barry K."/>
            <person name="Goldstein A."/>
            <person name="Labbe J."/>
            <person name="Schadt C."/>
            <person name="Tuskan G."/>
            <person name="Grigoriev I."/>
            <person name="Martin F."/>
            <person name="Vilgalys R."/>
            <person name="Bonito G."/>
        </authorList>
    </citation>
    <scope>NUCLEOTIDE SEQUENCE [LARGE SCALE GENOMIC DNA]</scope>
    <source>
        <strain evidence="2 3">AG-77</strain>
    </source>
</reference>
<dbReference type="OrthoDB" id="2420013at2759"/>
<dbReference type="Proteomes" id="UP000078512">
    <property type="component" value="Unassembled WGS sequence"/>
</dbReference>
<dbReference type="AlphaFoldDB" id="A0A197JSW5"/>
<sequence length="265" mass="29252">MVKALSFALLGLLAAVASAAPSRSTHQSLNQWLSHCPQSLSDYESMETPAIVYLPHTKRRTSLDLDDIMQSLIDKKLAFDYDAKAYHASLVKSLCNNPYSDYYIADCKVTILSEPEIKVIPTKRLTGEIDCKSSSCKVIYRETVGVWTTHSHETTLPIRVGKVPFQDGIEFQKSLGYGFGTIYGAEVPIDYQFDLTEGDKGHIAIVGAEISAKIRVTGCERSRDDIRRGSCNSECSTFLDQTGHNEVVITQNGYDPKAILAFVSA</sequence>
<feature type="chain" id="PRO_5008276233" evidence="1">
    <location>
        <begin position="20"/>
        <end position="265"/>
    </location>
</feature>
<evidence type="ECO:0000256" key="1">
    <source>
        <dbReference type="SAM" id="SignalP"/>
    </source>
</evidence>
<proteinExistence type="predicted"/>
<dbReference type="EMBL" id="KV442057">
    <property type="protein sequence ID" value="OAQ27409.1"/>
    <property type="molecule type" value="Genomic_DNA"/>
</dbReference>
<organism evidence="2 3">
    <name type="scientific">Linnemannia elongata AG-77</name>
    <dbReference type="NCBI Taxonomy" id="1314771"/>
    <lineage>
        <taxon>Eukaryota</taxon>
        <taxon>Fungi</taxon>
        <taxon>Fungi incertae sedis</taxon>
        <taxon>Mucoromycota</taxon>
        <taxon>Mortierellomycotina</taxon>
        <taxon>Mortierellomycetes</taxon>
        <taxon>Mortierellales</taxon>
        <taxon>Mortierellaceae</taxon>
        <taxon>Linnemannia</taxon>
    </lineage>
</organism>
<keyword evidence="3" id="KW-1185">Reference proteome</keyword>
<gene>
    <name evidence="2" type="ORF">K457DRAFT_33852</name>
</gene>
<protein>
    <submittedName>
        <fullName evidence="2">Uncharacterized protein</fullName>
    </submittedName>
</protein>
<name>A0A197JSW5_9FUNG</name>
<feature type="signal peptide" evidence="1">
    <location>
        <begin position="1"/>
        <end position="19"/>
    </location>
</feature>